<keyword evidence="11" id="KW-1185">Reference proteome</keyword>
<dbReference type="GO" id="GO:0006281">
    <property type="term" value="P:DNA repair"/>
    <property type="evidence" value="ECO:0007669"/>
    <property type="project" value="UniProtKB-KW"/>
</dbReference>
<proteinExistence type="predicted"/>
<evidence type="ECO:0000259" key="9">
    <source>
        <dbReference type="Pfam" id="PF03372"/>
    </source>
</evidence>
<keyword evidence="10" id="KW-0269">Exonuclease</keyword>
<name>A0A2M8WSG4_9MICO</name>
<keyword evidence="5" id="KW-0227">DNA damage</keyword>
<dbReference type="Proteomes" id="UP000231586">
    <property type="component" value="Unassembled WGS sequence"/>
</dbReference>
<gene>
    <name evidence="10" type="ORF">CLV34_1365</name>
</gene>
<dbReference type="PANTHER" id="PTHR15822">
    <property type="entry name" value="TRAF AND TNF RECEPTOR-ASSOCIATED PROTEIN"/>
    <property type="match status" value="1"/>
</dbReference>
<keyword evidence="8" id="KW-0234">DNA repair</keyword>
<keyword evidence="3" id="KW-0540">Nuclease</keyword>
<dbReference type="InterPro" id="IPR036691">
    <property type="entry name" value="Endo/exonu/phosph_ase_sf"/>
</dbReference>
<protein>
    <submittedName>
        <fullName evidence="10">Endonuclease/exonuclease/phosphatase family metal-dependent hydrolase</fullName>
    </submittedName>
</protein>
<evidence type="ECO:0000256" key="7">
    <source>
        <dbReference type="ARBA" id="ARBA00022842"/>
    </source>
</evidence>
<sequence length="262" mass="27743">MRLVTWNVRSLKQDRAAVVAVLRALEPDVVALQEAPKWWRGAHRLRRLAADSGLEVAVPAGVLGARTCAVLVRADGSPPGDGRRPPVRPVRVVSWRAVRLRLRVTGRQHWYPTLRGAALAVVRPADGPDVVVASVHLSLDPRERAEHLGEVVAAVRAVARGAAVPVDRVVVAGDLNEPPGGEAWRALADAGWRDLAADDAPTFSTTSPRRRLDAVLAGSTLSGAARRVGGEGAQEGAEVAKNVSAGSDHFPVVADLVLLPRA</sequence>
<dbReference type="GO" id="GO:0004527">
    <property type="term" value="F:exonuclease activity"/>
    <property type="evidence" value="ECO:0007669"/>
    <property type="project" value="UniProtKB-KW"/>
</dbReference>
<dbReference type="OrthoDB" id="3820230at2"/>
<evidence type="ECO:0000256" key="4">
    <source>
        <dbReference type="ARBA" id="ARBA00022723"/>
    </source>
</evidence>
<evidence type="ECO:0000256" key="6">
    <source>
        <dbReference type="ARBA" id="ARBA00022801"/>
    </source>
</evidence>
<feature type="domain" description="Endonuclease/exonuclease/phosphatase" evidence="9">
    <location>
        <begin position="4"/>
        <end position="249"/>
    </location>
</feature>
<accession>A0A2M8WSG4</accession>
<dbReference type="SUPFAM" id="SSF56219">
    <property type="entry name" value="DNase I-like"/>
    <property type="match status" value="1"/>
</dbReference>
<dbReference type="InterPro" id="IPR051547">
    <property type="entry name" value="TDP2-like"/>
</dbReference>
<evidence type="ECO:0000256" key="2">
    <source>
        <dbReference type="ARBA" id="ARBA00001946"/>
    </source>
</evidence>
<keyword evidence="4" id="KW-0479">Metal-binding</keyword>
<dbReference type="InterPro" id="IPR005135">
    <property type="entry name" value="Endo/exonuclease/phosphatase"/>
</dbReference>
<dbReference type="EMBL" id="PGTZ01000007">
    <property type="protein sequence ID" value="PJI93885.1"/>
    <property type="molecule type" value="Genomic_DNA"/>
</dbReference>
<dbReference type="PANTHER" id="PTHR15822:SF4">
    <property type="entry name" value="TYROSYL-DNA PHOSPHODIESTERASE 2"/>
    <property type="match status" value="1"/>
</dbReference>
<evidence type="ECO:0000313" key="11">
    <source>
        <dbReference type="Proteomes" id="UP000231586"/>
    </source>
</evidence>
<evidence type="ECO:0000313" key="10">
    <source>
        <dbReference type="EMBL" id="PJI93885.1"/>
    </source>
</evidence>
<organism evidence="10 11">
    <name type="scientific">Luteimicrobium subarcticum</name>
    <dbReference type="NCBI Taxonomy" id="620910"/>
    <lineage>
        <taxon>Bacteria</taxon>
        <taxon>Bacillati</taxon>
        <taxon>Actinomycetota</taxon>
        <taxon>Actinomycetes</taxon>
        <taxon>Micrococcales</taxon>
        <taxon>Luteimicrobium</taxon>
    </lineage>
</organism>
<dbReference type="Gene3D" id="3.60.10.10">
    <property type="entry name" value="Endonuclease/exonuclease/phosphatase"/>
    <property type="match status" value="1"/>
</dbReference>
<keyword evidence="6 10" id="KW-0378">Hydrolase</keyword>
<evidence type="ECO:0000256" key="3">
    <source>
        <dbReference type="ARBA" id="ARBA00022722"/>
    </source>
</evidence>
<comment type="cofactor">
    <cofactor evidence="2">
        <name>Mg(2+)</name>
        <dbReference type="ChEBI" id="CHEBI:18420"/>
    </cofactor>
</comment>
<dbReference type="RefSeq" id="WP_157803738.1">
    <property type="nucleotide sequence ID" value="NZ_PGTZ01000007.1"/>
</dbReference>
<dbReference type="GO" id="GO:0004519">
    <property type="term" value="F:endonuclease activity"/>
    <property type="evidence" value="ECO:0007669"/>
    <property type="project" value="UniProtKB-KW"/>
</dbReference>
<evidence type="ECO:0000256" key="5">
    <source>
        <dbReference type="ARBA" id="ARBA00022763"/>
    </source>
</evidence>
<evidence type="ECO:0000256" key="8">
    <source>
        <dbReference type="ARBA" id="ARBA00023204"/>
    </source>
</evidence>
<comment type="cofactor">
    <cofactor evidence="1">
        <name>Mn(2+)</name>
        <dbReference type="ChEBI" id="CHEBI:29035"/>
    </cofactor>
</comment>
<dbReference type="GO" id="GO:0046872">
    <property type="term" value="F:metal ion binding"/>
    <property type="evidence" value="ECO:0007669"/>
    <property type="project" value="UniProtKB-KW"/>
</dbReference>
<keyword evidence="10" id="KW-0255">Endonuclease</keyword>
<comment type="caution">
    <text evidence="10">The sequence shown here is derived from an EMBL/GenBank/DDBJ whole genome shotgun (WGS) entry which is preliminary data.</text>
</comment>
<reference evidence="10 11" key="1">
    <citation type="submission" date="2017-11" db="EMBL/GenBank/DDBJ databases">
        <title>Genomic Encyclopedia of Archaeal and Bacterial Type Strains, Phase II (KMG-II): From Individual Species to Whole Genera.</title>
        <authorList>
            <person name="Goeker M."/>
        </authorList>
    </citation>
    <scope>NUCLEOTIDE SEQUENCE [LARGE SCALE GENOMIC DNA]</scope>
    <source>
        <strain evidence="10 11">DSM 22413</strain>
    </source>
</reference>
<dbReference type="AlphaFoldDB" id="A0A2M8WSG4"/>
<dbReference type="Pfam" id="PF03372">
    <property type="entry name" value="Exo_endo_phos"/>
    <property type="match status" value="1"/>
</dbReference>
<keyword evidence="7" id="KW-0460">Magnesium</keyword>
<evidence type="ECO:0000256" key="1">
    <source>
        <dbReference type="ARBA" id="ARBA00001936"/>
    </source>
</evidence>